<proteinExistence type="predicted"/>
<name>A0A367K355_RHIST</name>
<dbReference type="EMBL" id="PJQM01002291">
    <property type="protein sequence ID" value="RCH96565.1"/>
    <property type="molecule type" value="Genomic_DNA"/>
</dbReference>
<protein>
    <submittedName>
        <fullName evidence="1">Uncharacterized protein</fullName>
    </submittedName>
</protein>
<keyword evidence="2" id="KW-1185">Reference proteome</keyword>
<comment type="caution">
    <text evidence="1">The sequence shown here is derived from an EMBL/GenBank/DDBJ whole genome shotgun (WGS) entry which is preliminary data.</text>
</comment>
<gene>
    <name evidence="1" type="ORF">CU098_001434</name>
</gene>
<organism evidence="1 2">
    <name type="scientific">Rhizopus stolonifer</name>
    <name type="common">Rhizopus nigricans</name>
    <dbReference type="NCBI Taxonomy" id="4846"/>
    <lineage>
        <taxon>Eukaryota</taxon>
        <taxon>Fungi</taxon>
        <taxon>Fungi incertae sedis</taxon>
        <taxon>Mucoromycota</taxon>
        <taxon>Mucoromycotina</taxon>
        <taxon>Mucoromycetes</taxon>
        <taxon>Mucorales</taxon>
        <taxon>Mucorineae</taxon>
        <taxon>Rhizopodaceae</taxon>
        <taxon>Rhizopus</taxon>
    </lineage>
</organism>
<reference evidence="1 2" key="1">
    <citation type="journal article" date="2018" name="G3 (Bethesda)">
        <title>Phylogenetic and Phylogenomic Definition of Rhizopus Species.</title>
        <authorList>
            <person name="Gryganskyi A.P."/>
            <person name="Golan J."/>
            <person name="Dolatabadi S."/>
            <person name="Mondo S."/>
            <person name="Robb S."/>
            <person name="Idnurm A."/>
            <person name="Muszewska A."/>
            <person name="Steczkiewicz K."/>
            <person name="Masonjones S."/>
            <person name="Liao H.L."/>
            <person name="Gajdeczka M.T."/>
            <person name="Anike F."/>
            <person name="Vuek A."/>
            <person name="Anishchenko I.M."/>
            <person name="Voigt K."/>
            <person name="de Hoog G.S."/>
            <person name="Smith M.E."/>
            <person name="Heitman J."/>
            <person name="Vilgalys R."/>
            <person name="Stajich J.E."/>
        </authorList>
    </citation>
    <scope>NUCLEOTIDE SEQUENCE [LARGE SCALE GENOMIC DNA]</scope>
    <source>
        <strain evidence="1 2">LSU 92-RS-03</strain>
    </source>
</reference>
<evidence type="ECO:0000313" key="2">
    <source>
        <dbReference type="Proteomes" id="UP000253551"/>
    </source>
</evidence>
<dbReference type="AlphaFoldDB" id="A0A367K355"/>
<feature type="non-terminal residue" evidence="1">
    <location>
        <position position="78"/>
    </location>
</feature>
<sequence length="78" mass="8835">MATHLDIQQLHQLVLTLAQQVQQHETVFSELIALKEKVSILEQEKIFLESENSKLLSRVRTLESNFSMSEGGIQVSSP</sequence>
<dbReference type="Proteomes" id="UP000253551">
    <property type="component" value="Unassembled WGS sequence"/>
</dbReference>
<evidence type="ECO:0000313" key="1">
    <source>
        <dbReference type="EMBL" id="RCH96565.1"/>
    </source>
</evidence>
<accession>A0A367K355</accession>